<reference evidence="2" key="1">
    <citation type="submission" date="2020-07" db="EMBL/GenBank/DDBJ databases">
        <title>Genome sequence and genetic diversity analysis of an under-domesticated orphan crop, white fonio (Digitaria exilis).</title>
        <authorList>
            <person name="Bennetzen J.L."/>
            <person name="Chen S."/>
            <person name="Ma X."/>
            <person name="Wang X."/>
            <person name="Yssel A.E.J."/>
            <person name="Chaluvadi S.R."/>
            <person name="Johnson M."/>
            <person name="Gangashetty P."/>
            <person name="Hamidou F."/>
            <person name="Sanogo M.D."/>
            <person name="Zwaenepoel A."/>
            <person name="Wallace J."/>
            <person name="Van De Peer Y."/>
            <person name="Van Deynze A."/>
        </authorList>
    </citation>
    <scope>NUCLEOTIDE SEQUENCE</scope>
    <source>
        <tissue evidence="2">Leaves</tissue>
    </source>
</reference>
<keyword evidence="1" id="KW-0732">Signal</keyword>
<organism evidence="2 4">
    <name type="scientific">Digitaria exilis</name>
    <dbReference type="NCBI Taxonomy" id="1010633"/>
    <lineage>
        <taxon>Eukaryota</taxon>
        <taxon>Viridiplantae</taxon>
        <taxon>Streptophyta</taxon>
        <taxon>Embryophyta</taxon>
        <taxon>Tracheophyta</taxon>
        <taxon>Spermatophyta</taxon>
        <taxon>Magnoliopsida</taxon>
        <taxon>Liliopsida</taxon>
        <taxon>Poales</taxon>
        <taxon>Poaceae</taxon>
        <taxon>PACMAD clade</taxon>
        <taxon>Panicoideae</taxon>
        <taxon>Panicodae</taxon>
        <taxon>Paniceae</taxon>
        <taxon>Anthephorinae</taxon>
        <taxon>Digitaria</taxon>
    </lineage>
</organism>
<feature type="signal peptide" evidence="1">
    <location>
        <begin position="1"/>
        <end position="26"/>
    </location>
</feature>
<dbReference type="AlphaFoldDB" id="A0A835AYQ0"/>
<feature type="chain" id="PRO_5036240220" evidence="1">
    <location>
        <begin position="27"/>
        <end position="150"/>
    </location>
</feature>
<evidence type="ECO:0000256" key="1">
    <source>
        <dbReference type="SAM" id="SignalP"/>
    </source>
</evidence>
<gene>
    <name evidence="3" type="ORF">HU200_014380</name>
    <name evidence="2" type="ORF">HU200_047794</name>
</gene>
<dbReference type="Proteomes" id="UP000636709">
    <property type="component" value="Unassembled WGS sequence"/>
</dbReference>
<comment type="caution">
    <text evidence="2">The sequence shown here is derived from an EMBL/GenBank/DDBJ whole genome shotgun (WGS) entry which is preliminary data.</text>
</comment>
<protein>
    <submittedName>
        <fullName evidence="2">Uncharacterized protein</fullName>
    </submittedName>
</protein>
<dbReference type="EMBL" id="JACEFO010001469">
    <property type="protein sequence ID" value="KAF8736135.1"/>
    <property type="molecule type" value="Genomic_DNA"/>
</dbReference>
<dbReference type="EMBL" id="JACEFO010002183">
    <property type="protein sequence ID" value="KAF8675424.1"/>
    <property type="molecule type" value="Genomic_DNA"/>
</dbReference>
<proteinExistence type="predicted"/>
<sequence>MASMNFSIVAAVLLSGGVLLITGAAARVPDGPALPLAISARTAALDPARTFGVDPRSRSISLLQRHGVRAGDVHDLRQHPGAVLLRVLLPVRPDGLHGLRPLPRRQLHDHAAGLRTTGSVASASGFMFACEILIESLRDDDAIKSGLTRA</sequence>
<evidence type="ECO:0000313" key="3">
    <source>
        <dbReference type="EMBL" id="KAF8736135.1"/>
    </source>
</evidence>
<name>A0A835AYQ0_9POAL</name>
<evidence type="ECO:0000313" key="4">
    <source>
        <dbReference type="Proteomes" id="UP000636709"/>
    </source>
</evidence>
<accession>A0A835AYQ0</accession>
<evidence type="ECO:0000313" key="2">
    <source>
        <dbReference type="EMBL" id="KAF8675424.1"/>
    </source>
</evidence>
<keyword evidence="4" id="KW-1185">Reference proteome</keyword>